<organism evidence="17 18">
    <name type="scientific">Camellia sinensis var. sinensis</name>
    <name type="common">China tea</name>
    <dbReference type="NCBI Taxonomy" id="542762"/>
    <lineage>
        <taxon>Eukaryota</taxon>
        <taxon>Viridiplantae</taxon>
        <taxon>Streptophyta</taxon>
        <taxon>Embryophyta</taxon>
        <taxon>Tracheophyta</taxon>
        <taxon>Spermatophyta</taxon>
        <taxon>Magnoliopsida</taxon>
        <taxon>eudicotyledons</taxon>
        <taxon>Gunneridae</taxon>
        <taxon>Pentapetalae</taxon>
        <taxon>asterids</taxon>
        <taxon>Ericales</taxon>
        <taxon>Theaceae</taxon>
        <taxon>Camellia</taxon>
    </lineage>
</organism>
<dbReference type="AlphaFoldDB" id="A0A4S4D1V9"/>
<keyword evidence="12 16" id="KW-0464">Manganese</keyword>
<dbReference type="Gene3D" id="3.90.550.10">
    <property type="entry name" value="Spore Coat Polysaccharide Biosynthesis Protein SpsA, Chain A"/>
    <property type="match status" value="1"/>
</dbReference>
<dbReference type="InterPro" id="IPR004139">
    <property type="entry name" value="Glyco_trans_13"/>
</dbReference>
<evidence type="ECO:0000256" key="6">
    <source>
        <dbReference type="ARBA" id="ARBA00022692"/>
    </source>
</evidence>
<sequence>MGSGGLGRMCGKSRARAGNSRLDGLKLFFMFLRAKRRNNRFDHRLNNPLSGGEGDLNNSQGNGLEKIIDKVQAPVAAVVVMACNRANYLERALKSILKYQSSVPSKYPLFVSQDGEDPDVKTKALSYNQLTYMQHLDHEPVHTESPKEMIVYYKIARHYKWALDQLFYKHNFSRVIILEGATILLYDMEISPDFFDYFEAAVALLESDKSIMAVSSWNDNGQKQFVQDPYMLYRSDFFPGLGWMLAKSTWDELSPKWTKAYPCGVLSHSLLLTLSYFSHTRSYTMHARTHPHTPSAYMRYLAHPFPDKGSSLGQYFKQYLEPIKLNGVQAYLVEDDEDGDGNDNGNGGGRDTQVSITLSIEKIDTEFNVWVLQSSRHSGTTTHHLPEIGADDPSVIYVKAGGEADLDSLIQDAIRLATSVNETCSEACEKSDQLHVVGEQKAASIDKRWSRLLELRNSF</sequence>
<dbReference type="GO" id="GO:0000139">
    <property type="term" value="C:Golgi membrane"/>
    <property type="evidence" value="ECO:0007669"/>
    <property type="project" value="UniProtKB-SubCell"/>
</dbReference>
<dbReference type="EC" id="2.4.1.101" evidence="13 16"/>
<dbReference type="GO" id="GO:0003827">
    <property type="term" value="F:alpha-1,3-mannosylglycoprotein 2-beta-N-acetylglucosaminyltransferase activity"/>
    <property type="evidence" value="ECO:0007669"/>
    <property type="project" value="UniProtKB-UniRule"/>
</dbReference>
<gene>
    <name evidence="17" type="ORF">TEA_010165</name>
</gene>
<dbReference type="PANTHER" id="PTHR10468">
    <property type="entry name" value="PROTEIN O-LINKED-MANNOSE BETA-1,2-N-ACETYLGLUCOSAMINYLTRANSFERASE 1/ALPHA-1,3-MANNOSYL-GLYCOPROTEIN 2-BETA-N-ACETYLGLUCOSAMINYLTRANSFERASE"/>
    <property type="match status" value="1"/>
</dbReference>
<evidence type="ECO:0000256" key="7">
    <source>
        <dbReference type="ARBA" id="ARBA00022723"/>
    </source>
</evidence>
<dbReference type="InterPro" id="IPR052261">
    <property type="entry name" value="Glycosyltransferase_13"/>
</dbReference>
<comment type="subcellular location">
    <subcellularLocation>
        <location evidence="1 16">Golgi apparatus membrane</location>
        <topology evidence="1 16">Single-pass type II membrane protein</topology>
    </subcellularLocation>
</comment>
<protein>
    <recommendedName>
        <fullName evidence="13 16">Alpha-1,3-mannosyl-glycoprotein 2-beta-N-acetylglucosaminyltransferase</fullName>
        <shortName evidence="16">GNT-I</shortName>
        <shortName evidence="16">GlcNAc-T I</shortName>
        <ecNumber evidence="13 16">2.4.1.101</ecNumber>
    </recommendedName>
    <alternativeName>
        <fullName evidence="14 16">N-glycosyl-oligosaccharide-glycoprotein N-acetylglucosaminyltransferase I</fullName>
    </alternativeName>
</protein>
<evidence type="ECO:0000256" key="16">
    <source>
        <dbReference type="RuleBase" id="RU368119"/>
    </source>
</evidence>
<proteinExistence type="inferred from homology"/>
<dbReference type="PANTHER" id="PTHR10468:SF0">
    <property type="entry name" value="ALPHA-1,3-MANNOSYL-GLYCOPROTEIN 2-BETA-N-ACETYLGLUCOSAMINYLTRANSFERASE"/>
    <property type="match status" value="1"/>
</dbReference>
<keyword evidence="11" id="KW-0472">Membrane</keyword>
<evidence type="ECO:0000256" key="9">
    <source>
        <dbReference type="ARBA" id="ARBA00022989"/>
    </source>
</evidence>
<keyword evidence="18" id="KW-1185">Reference proteome</keyword>
<comment type="function">
    <text evidence="16">Initiates complex N-linked carbohydrate formation. Essential for the conversion of high-mannose to hybrid and complex N-glycans.</text>
</comment>
<dbReference type="InterPro" id="IPR029044">
    <property type="entry name" value="Nucleotide-diphossugar_trans"/>
</dbReference>
<dbReference type="EMBL" id="SDRB02012978">
    <property type="protein sequence ID" value="THF96230.1"/>
    <property type="molecule type" value="Genomic_DNA"/>
</dbReference>
<comment type="catalytic activity">
    <reaction evidence="15 16">
        <text>N(4)-(alpha-D-Man-(1-&gt;3)-[alpha-D-Man-(1-&gt;3)-[alpha-D-Man-(1-&gt;6)]-alpha-D-Man-(1-&gt;6)]-beta-D-Man-(1-&gt;4)-beta-D-GlcNAc-(1-&gt;4)-beta-D-GlcNAc)-L-asparaginyl-[protein] (N-glucan mannose isomer 5A1,2) + UDP-N-acetyl-alpha-D-glucosamine = N(4)-{beta-D-GlcNAc-(1-&gt;2)-alpha-D-Man-(1-&gt;3)-[alpha-D-Man-(1-&gt;3)-[alpha-D-Man-(1-&gt;6)]-alpha-D-Man-(1-&gt;6)]-beta-D-Man-(1-&gt;4)-beta-D-GlcNAc-(1-&gt;4)-beta-D-GlcNAc}-L-asparaginyl-[protein] + UDP + H(+)</text>
        <dbReference type="Rhea" id="RHEA:11456"/>
        <dbReference type="Rhea" id="RHEA-COMP:14367"/>
        <dbReference type="Rhea" id="RHEA-COMP:14368"/>
        <dbReference type="ChEBI" id="CHEBI:15378"/>
        <dbReference type="ChEBI" id="CHEBI:57705"/>
        <dbReference type="ChEBI" id="CHEBI:58223"/>
        <dbReference type="ChEBI" id="CHEBI:59087"/>
        <dbReference type="ChEBI" id="CHEBI:60625"/>
        <dbReference type="EC" id="2.4.1.101"/>
    </reaction>
</comment>
<evidence type="ECO:0000313" key="18">
    <source>
        <dbReference type="Proteomes" id="UP000306102"/>
    </source>
</evidence>
<dbReference type="GO" id="GO:0030145">
    <property type="term" value="F:manganese ion binding"/>
    <property type="evidence" value="ECO:0007669"/>
    <property type="project" value="UniProtKB-UniRule"/>
</dbReference>
<dbReference type="STRING" id="542762.A0A4S4D1V9"/>
<keyword evidence="7 16" id="KW-0479">Metal-binding</keyword>
<comment type="similarity">
    <text evidence="3 16">Belongs to the glycosyltransferase 13 family.</text>
</comment>
<comment type="caution">
    <text evidence="17">The sequence shown here is derived from an EMBL/GenBank/DDBJ whole genome shotgun (WGS) entry which is preliminary data.</text>
</comment>
<evidence type="ECO:0000256" key="11">
    <source>
        <dbReference type="ARBA" id="ARBA00023136"/>
    </source>
</evidence>
<evidence type="ECO:0000256" key="5">
    <source>
        <dbReference type="ARBA" id="ARBA00022679"/>
    </source>
</evidence>
<comment type="pathway">
    <text evidence="2 16">Protein modification; protein glycosylation.</text>
</comment>
<keyword evidence="5" id="KW-0808">Transferase</keyword>
<evidence type="ECO:0000256" key="3">
    <source>
        <dbReference type="ARBA" id="ARBA00006492"/>
    </source>
</evidence>
<keyword evidence="9" id="KW-1133">Transmembrane helix</keyword>
<keyword evidence="4 16" id="KW-0328">Glycosyltransferase</keyword>
<dbReference type="Proteomes" id="UP000306102">
    <property type="component" value="Unassembled WGS sequence"/>
</dbReference>
<evidence type="ECO:0000313" key="17">
    <source>
        <dbReference type="EMBL" id="THF96230.1"/>
    </source>
</evidence>
<keyword evidence="10 16" id="KW-0333">Golgi apparatus</keyword>
<evidence type="ECO:0000256" key="12">
    <source>
        <dbReference type="ARBA" id="ARBA00023211"/>
    </source>
</evidence>
<accession>A0A4S4D1V9</accession>
<evidence type="ECO:0000256" key="4">
    <source>
        <dbReference type="ARBA" id="ARBA00022676"/>
    </source>
</evidence>
<name>A0A4S4D1V9_CAMSN</name>
<evidence type="ECO:0000256" key="14">
    <source>
        <dbReference type="ARBA" id="ARBA00041712"/>
    </source>
</evidence>
<dbReference type="SUPFAM" id="SSF53448">
    <property type="entry name" value="Nucleotide-diphospho-sugar transferases"/>
    <property type="match status" value="1"/>
</dbReference>
<comment type="cofactor">
    <cofactor evidence="16">
        <name>Mn(2+)</name>
        <dbReference type="ChEBI" id="CHEBI:29035"/>
    </cofactor>
    <text evidence="16">The cofactor is mostly bound to the substrate.</text>
</comment>
<dbReference type="FunFam" id="3.90.550.10:FF:000090">
    <property type="entry name" value="Alpha-1,3-mannosyl-glycoprotein 2-beta-N-acetylglucosaminyltransferase"/>
    <property type="match status" value="1"/>
</dbReference>
<keyword evidence="8 16" id="KW-0735">Signal-anchor</keyword>
<keyword evidence="6" id="KW-0812">Transmembrane</keyword>
<reference evidence="17 18" key="1">
    <citation type="journal article" date="2018" name="Proc. Natl. Acad. Sci. U.S.A.">
        <title>Draft genome sequence of Camellia sinensis var. sinensis provides insights into the evolution of the tea genome and tea quality.</title>
        <authorList>
            <person name="Wei C."/>
            <person name="Yang H."/>
            <person name="Wang S."/>
            <person name="Zhao J."/>
            <person name="Liu C."/>
            <person name="Gao L."/>
            <person name="Xia E."/>
            <person name="Lu Y."/>
            <person name="Tai Y."/>
            <person name="She G."/>
            <person name="Sun J."/>
            <person name="Cao H."/>
            <person name="Tong W."/>
            <person name="Gao Q."/>
            <person name="Li Y."/>
            <person name="Deng W."/>
            <person name="Jiang X."/>
            <person name="Wang W."/>
            <person name="Chen Q."/>
            <person name="Zhang S."/>
            <person name="Li H."/>
            <person name="Wu J."/>
            <person name="Wang P."/>
            <person name="Li P."/>
            <person name="Shi C."/>
            <person name="Zheng F."/>
            <person name="Jian J."/>
            <person name="Huang B."/>
            <person name="Shan D."/>
            <person name="Shi M."/>
            <person name="Fang C."/>
            <person name="Yue Y."/>
            <person name="Li F."/>
            <person name="Li D."/>
            <person name="Wei S."/>
            <person name="Han B."/>
            <person name="Jiang C."/>
            <person name="Yin Y."/>
            <person name="Xia T."/>
            <person name="Zhang Z."/>
            <person name="Bennetzen J.L."/>
            <person name="Zhao S."/>
            <person name="Wan X."/>
        </authorList>
    </citation>
    <scope>NUCLEOTIDE SEQUENCE [LARGE SCALE GENOMIC DNA]</scope>
    <source>
        <strain evidence="18">cv. Shuchazao</strain>
        <tissue evidence="17">Leaf</tissue>
    </source>
</reference>
<evidence type="ECO:0000256" key="15">
    <source>
        <dbReference type="ARBA" id="ARBA00049421"/>
    </source>
</evidence>
<evidence type="ECO:0000256" key="8">
    <source>
        <dbReference type="ARBA" id="ARBA00022968"/>
    </source>
</evidence>
<dbReference type="Pfam" id="PF03071">
    <property type="entry name" value="GNT-I"/>
    <property type="match status" value="1"/>
</dbReference>
<evidence type="ECO:0000256" key="10">
    <source>
        <dbReference type="ARBA" id="ARBA00023034"/>
    </source>
</evidence>
<evidence type="ECO:0000256" key="1">
    <source>
        <dbReference type="ARBA" id="ARBA00004323"/>
    </source>
</evidence>
<evidence type="ECO:0000256" key="13">
    <source>
        <dbReference type="ARBA" id="ARBA00038949"/>
    </source>
</evidence>
<dbReference type="UniPathway" id="UPA00378"/>
<evidence type="ECO:0000256" key="2">
    <source>
        <dbReference type="ARBA" id="ARBA00004922"/>
    </source>
</evidence>